<dbReference type="Proteomes" id="UP000827872">
    <property type="component" value="Linkage Group LG10"/>
</dbReference>
<name>A0ACB8E931_9SAUR</name>
<reference evidence="1" key="1">
    <citation type="submission" date="2021-08" db="EMBL/GenBank/DDBJ databases">
        <title>The first chromosome-level gecko genome reveals the dynamic sex chromosomes of Neotropical dwarf geckos (Sphaerodactylidae: Sphaerodactylus).</title>
        <authorList>
            <person name="Pinto B.J."/>
            <person name="Keating S.E."/>
            <person name="Gamble T."/>
        </authorList>
    </citation>
    <scope>NUCLEOTIDE SEQUENCE</scope>
    <source>
        <strain evidence="1">TG3544</strain>
    </source>
</reference>
<organism evidence="1 2">
    <name type="scientific">Sphaerodactylus townsendi</name>
    <dbReference type="NCBI Taxonomy" id="933632"/>
    <lineage>
        <taxon>Eukaryota</taxon>
        <taxon>Metazoa</taxon>
        <taxon>Chordata</taxon>
        <taxon>Craniata</taxon>
        <taxon>Vertebrata</taxon>
        <taxon>Euteleostomi</taxon>
        <taxon>Lepidosauria</taxon>
        <taxon>Squamata</taxon>
        <taxon>Bifurcata</taxon>
        <taxon>Gekkota</taxon>
        <taxon>Sphaerodactylidae</taxon>
        <taxon>Sphaerodactylus</taxon>
    </lineage>
</organism>
<protein>
    <submittedName>
        <fullName evidence="1">Uncharacterized protein</fullName>
    </submittedName>
</protein>
<accession>A0ACB8E931</accession>
<comment type="caution">
    <text evidence="1">The sequence shown here is derived from an EMBL/GenBank/DDBJ whole genome shotgun (WGS) entry which is preliminary data.</text>
</comment>
<dbReference type="EMBL" id="CM037623">
    <property type="protein sequence ID" value="KAH7988942.1"/>
    <property type="molecule type" value="Genomic_DNA"/>
</dbReference>
<evidence type="ECO:0000313" key="2">
    <source>
        <dbReference type="Proteomes" id="UP000827872"/>
    </source>
</evidence>
<proteinExistence type="predicted"/>
<keyword evidence="2" id="KW-1185">Reference proteome</keyword>
<gene>
    <name evidence="1" type="ORF">K3G42_024025</name>
</gene>
<sequence>MAEVGFLKILHKYEITFLLPLVHHLGKEVCATNLPNLNLRVIDIVPASEDFGVNCMSVPFCYYFCYSFVV</sequence>
<evidence type="ECO:0000313" key="1">
    <source>
        <dbReference type="EMBL" id="KAH7988942.1"/>
    </source>
</evidence>